<feature type="domain" description="SteA-like C-terminal" evidence="5">
    <location>
        <begin position="329"/>
        <end position="380"/>
    </location>
</feature>
<dbReference type="GO" id="GO:0005524">
    <property type="term" value="F:ATP binding"/>
    <property type="evidence" value="ECO:0007669"/>
    <property type="project" value="UniProtKB-KW"/>
</dbReference>
<keyword evidence="1" id="KW-0808">Transferase</keyword>
<dbReference type="Gene3D" id="3.40.50.10240">
    <property type="entry name" value="Thiamin pyrophosphokinase, catalytic domain"/>
    <property type="match status" value="1"/>
</dbReference>
<evidence type="ECO:0000256" key="1">
    <source>
        <dbReference type="ARBA" id="ARBA00022679"/>
    </source>
</evidence>
<dbReference type="RefSeq" id="WP_184203438.1">
    <property type="nucleotide sequence ID" value="NZ_JACHGW010000006.1"/>
</dbReference>
<dbReference type="NCBIfam" id="NF040608">
    <property type="entry name" value="division_SteA"/>
    <property type="match status" value="1"/>
</dbReference>
<evidence type="ECO:0000256" key="2">
    <source>
        <dbReference type="ARBA" id="ARBA00022741"/>
    </source>
</evidence>
<dbReference type="InterPro" id="IPR047795">
    <property type="entry name" value="Put_SteA-like"/>
</dbReference>
<dbReference type="GO" id="GO:0009229">
    <property type="term" value="P:thiamine diphosphate biosynthetic process"/>
    <property type="evidence" value="ECO:0007669"/>
    <property type="project" value="InterPro"/>
</dbReference>
<dbReference type="Proteomes" id="UP000520814">
    <property type="component" value="Unassembled WGS sequence"/>
</dbReference>
<keyword evidence="3" id="KW-0418">Kinase</keyword>
<dbReference type="SUPFAM" id="SSF63999">
    <property type="entry name" value="Thiamin pyrophosphokinase, catalytic domain"/>
    <property type="match status" value="1"/>
</dbReference>
<reference evidence="6 7" key="1">
    <citation type="submission" date="2020-08" db="EMBL/GenBank/DDBJ databases">
        <title>Genomic Encyclopedia of Type Strains, Phase IV (KMG-IV): sequencing the most valuable type-strain genomes for metagenomic binning, comparative biology and taxonomic classification.</title>
        <authorList>
            <person name="Goeker M."/>
        </authorList>
    </citation>
    <scope>NUCLEOTIDE SEQUENCE [LARGE SCALE GENOMIC DNA]</scope>
    <source>
        <strain evidence="6 7">DSM 23562</strain>
    </source>
</reference>
<proteinExistence type="predicted"/>
<evidence type="ECO:0000259" key="5">
    <source>
        <dbReference type="Pfam" id="PF12555"/>
    </source>
</evidence>
<gene>
    <name evidence="6" type="ORF">HNQ39_005178</name>
</gene>
<protein>
    <submittedName>
        <fullName evidence="6">Putative membrane-anchored protein</fullName>
    </submittedName>
</protein>
<evidence type="ECO:0000256" key="4">
    <source>
        <dbReference type="ARBA" id="ARBA00022840"/>
    </source>
</evidence>
<keyword evidence="4" id="KW-0067">ATP-binding</keyword>
<dbReference type="InterPro" id="IPR022215">
    <property type="entry name" value="SteA-like_C"/>
</dbReference>
<comment type="caution">
    <text evidence="6">The sequence shown here is derived from an EMBL/GenBank/DDBJ whole genome shotgun (WGS) entry which is preliminary data.</text>
</comment>
<evidence type="ECO:0000313" key="6">
    <source>
        <dbReference type="EMBL" id="MBB6053344.1"/>
    </source>
</evidence>
<dbReference type="EMBL" id="JACHGW010000006">
    <property type="protein sequence ID" value="MBB6053344.1"/>
    <property type="molecule type" value="Genomic_DNA"/>
</dbReference>
<dbReference type="GO" id="GO:0004788">
    <property type="term" value="F:thiamine diphosphokinase activity"/>
    <property type="evidence" value="ECO:0007669"/>
    <property type="project" value="InterPro"/>
</dbReference>
<name>A0A7W9W8A9_ARMRO</name>
<keyword evidence="2" id="KW-0547">Nucleotide-binding</keyword>
<dbReference type="GO" id="GO:0016301">
    <property type="term" value="F:kinase activity"/>
    <property type="evidence" value="ECO:0007669"/>
    <property type="project" value="UniProtKB-KW"/>
</dbReference>
<keyword evidence="7" id="KW-1185">Reference proteome</keyword>
<accession>A0A7W9W8A9</accession>
<dbReference type="InterPro" id="IPR036759">
    <property type="entry name" value="TPK_catalytic_sf"/>
</dbReference>
<evidence type="ECO:0000256" key="3">
    <source>
        <dbReference type="ARBA" id="ARBA00022777"/>
    </source>
</evidence>
<sequence>MTRGQWFTRGKEKAQSHTLEVRLGRRTKALAPTLSPGCLVVIDHPDLDAVAAQMLLRARPAAIINCQPFVTGRYPNRGPRVLLEAGIPLYELPGCDLFGVLKDGERLRLSDRRLADLELLTLPLLEDRLEAARKNLDAELQRFAQNTLQFLEKPEERALLLETGALPTLKTNLTGRHVLVVVRGEGYEQDLQRLTSYLREQKPAVIAVDGAADALLALGVRPELVLGDMDSVSDAALRCGAEIVVHAYADGRSPGKERVEALGVEVTLFPTAGTSEDAALLLAYEKGADLIVAVGTHSNLEDFLDKGRGGMASTFLVRLKVGSRLVDARGVSRLYGKHPSASPLLFFLSLSALFPVIVLAASTEWGKNAWQLINFWLRSLHR</sequence>
<organism evidence="6 7">
    <name type="scientific">Armatimonas rosea</name>
    <dbReference type="NCBI Taxonomy" id="685828"/>
    <lineage>
        <taxon>Bacteria</taxon>
        <taxon>Bacillati</taxon>
        <taxon>Armatimonadota</taxon>
        <taxon>Armatimonadia</taxon>
        <taxon>Armatimonadales</taxon>
        <taxon>Armatimonadaceae</taxon>
        <taxon>Armatimonas</taxon>
    </lineage>
</organism>
<evidence type="ECO:0000313" key="7">
    <source>
        <dbReference type="Proteomes" id="UP000520814"/>
    </source>
</evidence>
<dbReference type="Pfam" id="PF12555">
    <property type="entry name" value="SteA-like_C"/>
    <property type="match status" value="1"/>
</dbReference>
<dbReference type="AlphaFoldDB" id="A0A7W9W8A9"/>